<keyword evidence="3" id="KW-1185">Reference proteome</keyword>
<organism evidence="2 3">
    <name type="scientific">Nocardiopsis flavescens</name>
    <dbReference type="NCBI Taxonomy" id="758803"/>
    <lineage>
        <taxon>Bacteria</taxon>
        <taxon>Bacillati</taxon>
        <taxon>Actinomycetota</taxon>
        <taxon>Actinomycetes</taxon>
        <taxon>Streptosporangiales</taxon>
        <taxon>Nocardiopsidaceae</taxon>
        <taxon>Nocardiopsis</taxon>
    </lineage>
</organism>
<evidence type="ECO:0000313" key="3">
    <source>
        <dbReference type="Proteomes" id="UP000184452"/>
    </source>
</evidence>
<accession>A0A1M6RTF9</accession>
<keyword evidence="1" id="KW-1133">Transmembrane helix</keyword>
<protein>
    <submittedName>
        <fullName evidence="2">Uncharacterized protein</fullName>
    </submittedName>
</protein>
<dbReference type="EMBL" id="FQZK01000018">
    <property type="protein sequence ID" value="SHK35694.1"/>
    <property type="molecule type" value="Genomic_DNA"/>
</dbReference>
<dbReference type="OrthoDB" id="3427220at2"/>
<dbReference type="RefSeq" id="WP_084737739.1">
    <property type="nucleotide sequence ID" value="NZ_FQZK01000018.1"/>
</dbReference>
<dbReference type="Proteomes" id="UP000184452">
    <property type="component" value="Unassembled WGS sequence"/>
</dbReference>
<feature type="transmembrane region" description="Helical" evidence="1">
    <location>
        <begin position="23"/>
        <end position="45"/>
    </location>
</feature>
<evidence type="ECO:0000256" key="1">
    <source>
        <dbReference type="SAM" id="Phobius"/>
    </source>
</evidence>
<keyword evidence="1" id="KW-0812">Transmembrane</keyword>
<reference evidence="2 3" key="1">
    <citation type="submission" date="2016-11" db="EMBL/GenBank/DDBJ databases">
        <authorList>
            <person name="Jaros S."/>
            <person name="Januszkiewicz K."/>
            <person name="Wedrychowicz H."/>
        </authorList>
    </citation>
    <scope>NUCLEOTIDE SEQUENCE [LARGE SCALE GENOMIC DNA]</scope>
    <source>
        <strain evidence="2 3">CGMCC 4.5723</strain>
    </source>
</reference>
<evidence type="ECO:0000313" key="2">
    <source>
        <dbReference type="EMBL" id="SHK35694.1"/>
    </source>
</evidence>
<keyword evidence="1" id="KW-0472">Membrane</keyword>
<sequence>MVHHARPDETPGRPLPFLPGDRVLRAAILSVGAAVAAVAVLGLYLTGGLAAASPEPRPPGTELRNVLYRITPHEAGPASDDVEGAVVRVLADVELHGSDLPVPVFDIGSTMDVRLLPGDHRVKHPDLTLTRHPEGATTRLQPHMPEEALLSWPLPEGVSPDEVDTVRITVHQTEKLTTTGGAGFFWTSVAGSTVGTVDLPLGEG</sequence>
<dbReference type="AlphaFoldDB" id="A0A1M6RTF9"/>
<proteinExistence type="predicted"/>
<name>A0A1M6RTF9_9ACTN</name>
<gene>
    <name evidence="2" type="ORF">SAMN05421803_11858</name>
</gene>